<dbReference type="InterPro" id="IPR036291">
    <property type="entry name" value="NAD(P)-bd_dom_sf"/>
</dbReference>
<dbReference type="Gene3D" id="3.40.50.720">
    <property type="entry name" value="NAD(P)-binding Rossmann-like Domain"/>
    <property type="match status" value="1"/>
</dbReference>
<dbReference type="GO" id="GO:0080019">
    <property type="term" value="F:alcohol-forming very long-chain fatty acyl-CoA reductase activity"/>
    <property type="evidence" value="ECO:0007669"/>
    <property type="project" value="InterPro"/>
</dbReference>
<keyword evidence="3 10" id="KW-0444">Lipid biosynthesis</keyword>
<keyword evidence="8" id="KW-0472">Membrane</keyword>
<comment type="function">
    <text evidence="10">Catalyzes the reduction of fatty acyl-CoA to fatty alcohols.</text>
</comment>
<dbReference type="GO" id="GO:0035336">
    <property type="term" value="P:long-chain fatty-acyl-CoA metabolic process"/>
    <property type="evidence" value="ECO:0007669"/>
    <property type="project" value="TreeGrafter"/>
</dbReference>
<evidence type="ECO:0000256" key="10">
    <source>
        <dbReference type="RuleBase" id="RU363097"/>
    </source>
</evidence>
<dbReference type="GO" id="GO:0016020">
    <property type="term" value="C:membrane"/>
    <property type="evidence" value="ECO:0007669"/>
    <property type="project" value="UniProtKB-SubCell"/>
</dbReference>
<name>A0A8S4RXN2_9NEOP</name>
<dbReference type="InterPro" id="IPR026055">
    <property type="entry name" value="FAR"/>
</dbReference>
<dbReference type="Proteomes" id="UP000838756">
    <property type="component" value="Unassembled WGS sequence"/>
</dbReference>
<dbReference type="FunFam" id="3.40.50.720:FF:000143">
    <property type="entry name" value="Fatty acyl-CoA reductase"/>
    <property type="match status" value="1"/>
</dbReference>
<dbReference type="PANTHER" id="PTHR11011">
    <property type="entry name" value="MALE STERILITY PROTEIN 2-RELATED"/>
    <property type="match status" value="1"/>
</dbReference>
<dbReference type="GO" id="GO:0005777">
    <property type="term" value="C:peroxisome"/>
    <property type="evidence" value="ECO:0007669"/>
    <property type="project" value="TreeGrafter"/>
</dbReference>
<dbReference type="SUPFAM" id="SSF51735">
    <property type="entry name" value="NAD(P)-binding Rossmann-fold domains"/>
    <property type="match status" value="1"/>
</dbReference>
<keyword evidence="13" id="KW-1185">Reference proteome</keyword>
<dbReference type="EC" id="1.2.1.84" evidence="10"/>
<comment type="catalytic activity">
    <reaction evidence="9 10">
        <text>a long-chain fatty acyl-CoA + 2 NADPH + 2 H(+) = a long-chain primary fatty alcohol + 2 NADP(+) + CoA</text>
        <dbReference type="Rhea" id="RHEA:52716"/>
        <dbReference type="ChEBI" id="CHEBI:15378"/>
        <dbReference type="ChEBI" id="CHEBI:57287"/>
        <dbReference type="ChEBI" id="CHEBI:57783"/>
        <dbReference type="ChEBI" id="CHEBI:58349"/>
        <dbReference type="ChEBI" id="CHEBI:77396"/>
        <dbReference type="ChEBI" id="CHEBI:83139"/>
        <dbReference type="EC" id="1.2.1.84"/>
    </reaction>
</comment>
<keyword evidence="10" id="KW-0560">Oxidoreductase</keyword>
<keyword evidence="7 10" id="KW-0443">Lipid metabolism</keyword>
<dbReference type="AlphaFoldDB" id="A0A8S4RXN2"/>
<feature type="domain" description="Thioester reductase (TE)" evidence="11">
    <location>
        <begin position="1"/>
        <end position="265"/>
    </location>
</feature>
<evidence type="ECO:0000256" key="2">
    <source>
        <dbReference type="ARBA" id="ARBA00005928"/>
    </source>
</evidence>
<accession>A0A8S4RXN2</accession>
<dbReference type="CDD" id="cd05236">
    <property type="entry name" value="FAR-N_SDR_e"/>
    <property type="match status" value="1"/>
</dbReference>
<evidence type="ECO:0000256" key="3">
    <source>
        <dbReference type="ARBA" id="ARBA00022516"/>
    </source>
</evidence>
<evidence type="ECO:0000259" key="11">
    <source>
        <dbReference type="Pfam" id="PF07993"/>
    </source>
</evidence>
<comment type="subcellular location">
    <subcellularLocation>
        <location evidence="1">Membrane</location>
        <topology evidence="1">Multi-pass membrane protein</topology>
    </subcellularLocation>
</comment>
<dbReference type="EMBL" id="CAKXAJ010025662">
    <property type="protein sequence ID" value="CAH2242543.1"/>
    <property type="molecule type" value="Genomic_DNA"/>
</dbReference>
<reference evidence="12" key="1">
    <citation type="submission" date="2022-03" db="EMBL/GenBank/DDBJ databases">
        <authorList>
            <person name="Lindestad O."/>
        </authorList>
    </citation>
    <scope>NUCLEOTIDE SEQUENCE</scope>
</reference>
<dbReference type="InterPro" id="IPR013120">
    <property type="entry name" value="FAR_NAD-bd"/>
</dbReference>
<evidence type="ECO:0000313" key="12">
    <source>
        <dbReference type="EMBL" id="CAH2242543.1"/>
    </source>
</evidence>
<sequence length="277" mass="31396">FMGKVLIEKLLYSCSELDRIYLLLRNKKGVNAEDRLASLYSSKCFDRLRKEKPDIFQKKVFFIVGDCSEIGLGICAEDRTLIINRTNIIFHVAASVRFDETLKTAARLNLRGTREMVDLAKEIRNLEVLVHVSTSYANTNRKRIEEVIYPAFADWRDTLDICENIDDTTLNAVTPKYLGELPNTYVFTKQLAEHVVAEQKGILPIVIMRPSIVISSFREPVEGWIENLNGPVGMLIASGKGILRTMYTDPDLESDYIPVDVCIKAFITAAWARGSQK</sequence>
<evidence type="ECO:0000256" key="8">
    <source>
        <dbReference type="ARBA" id="ARBA00023136"/>
    </source>
</evidence>
<evidence type="ECO:0000256" key="5">
    <source>
        <dbReference type="ARBA" id="ARBA00022857"/>
    </source>
</evidence>
<comment type="similarity">
    <text evidence="2 10">Belongs to the fatty acyl-CoA reductase family.</text>
</comment>
<keyword evidence="6" id="KW-1133">Transmembrane helix</keyword>
<gene>
    <name evidence="12" type="primary">jg2565</name>
    <name evidence="12" type="ORF">PAEG_LOCUS18815</name>
</gene>
<feature type="non-terminal residue" evidence="12">
    <location>
        <position position="1"/>
    </location>
</feature>
<dbReference type="GO" id="GO:0102965">
    <property type="term" value="F:alcohol-forming long-chain fatty acyl-CoA reductase activity"/>
    <property type="evidence" value="ECO:0007669"/>
    <property type="project" value="UniProtKB-EC"/>
</dbReference>
<proteinExistence type="inferred from homology"/>
<evidence type="ECO:0000256" key="6">
    <source>
        <dbReference type="ARBA" id="ARBA00022989"/>
    </source>
</evidence>
<dbReference type="Pfam" id="PF07993">
    <property type="entry name" value="NAD_binding_4"/>
    <property type="match status" value="1"/>
</dbReference>
<evidence type="ECO:0000256" key="1">
    <source>
        <dbReference type="ARBA" id="ARBA00004141"/>
    </source>
</evidence>
<evidence type="ECO:0000256" key="9">
    <source>
        <dbReference type="ARBA" id="ARBA00052530"/>
    </source>
</evidence>
<dbReference type="PANTHER" id="PTHR11011:SF24">
    <property type="entry name" value="FATTY ACYL-COA REDUCTASE"/>
    <property type="match status" value="1"/>
</dbReference>
<comment type="caution">
    <text evidence="12">The sequence shown here is derived from an EMBL/GenBank/DDBJ whole genome shotgun (WGS) entry which is preliminary data.</text>
</comment>
<keyword evidence="5 10" id="KW-0521">NADP</keyword>
<evidence type="ECO:0000256" key="4">
    <source>
        <dbReference type="ARBA" id="ARBA00022692"/>
    </source>
</evidence>
<evidence type="ECO:0000256" key="7">
    <source>
        <dbReference type="ARBA" id="ARBA00023098"/>
    </source>
</evidence>
<evidence type="ECO:0000313" key="13">
    <source>
        <dbReference type="Proteomes" id="UP000838756"/>
    </source>
</evidence>
<keyword evidence="4" id="KW-0812">Transmembrane</keyword>
<dbReference type="OrthoDB" id="429813at2759"/>
<organism evidence="12 13">
    <name type="scientific">Pararge aegeria aegeria</name>
    <dbReference type="NCBI Taxonomy" id="348720"/>
    <lineage>
        <taxon>Eukaryota</taxon>
        <taxon>Metazoa</taxon>
        <taxon>Ecdysozoa</taxon>
        <taxon>Arthropoda</taxon>
        <taxon>Hexapoda</taxon>
        <taxon>Insecta</taxon>
        <taxon>Pterygota</taxon>
        <taxon>Neoptera</taxon>
        <taxon>Endopterygota</taxon>
        <taxon>Lepidoptera</taxon>
        <taxon>Glossata</taxon>
        <taxon>Ditrysia</taxon>
        <taxon>Papilionoidea</taxon>
        <taxon>Nymphalidae</taxon>
        <taxon>Satyrinae</taxon>
        <taxon>Satyrini</taxon>
        <taxon>Parargina</taxon>
        <taxon>Pararge</taxon>
    </lineage>
</organism>
<protein>
    <recommendedName>
        <fullName evidence="10">Fatty acyl-CoA reductase</fullName>
        <ecNumber evidence="10">1.2.1.84</ecNumber>
    </recommendedName>
</protein>